<dbReference type="GO" id="GO:0071555">
    <property type="term" value="P:cell wall organization"/>
    <property type="evidence" value="ECO:0007669"/>
    <property type="project" value="UniProtKB-KW"/>
</dbReference>
<comment type="catalytic activity">
    <reaction evidence="7">
        <text>a peptidoglycan chain = a peptidoglycan chain with N-acetyl-1,6-anhydromuramyl-[peptide] at the reducing end + a peptidoglycan chain with N-acetylglucosamine at the non-reducing end.</text>
        <dbReference type="EC" id="4.2.2.29"/>
    </reaction>
</comment>
<evidence type="ECO:0000313" key="9">
    <source>
        <dbReference type="Proteomes" id="UP000077589"/>
    </source>
</evidence>
<feature type="site" description="Important for catalytic activity" evidence="7">
    <location>
        <position position="212"/>
    </location>
</feature>
<organism evidence="8 9">
    <name type="scientific">Eikenella corrodens</name>
    <dbReference type="NCBI Taxonomy" id="539"/>
    <lineage>
        <taxon>Bacteria</taxon>
        <taxon>Pseudomonadati</taxon>
        <taxon>Pseudomonadota</taxon>
        <taxon>Betaproteobacteria</taxon>
        <taxon>Neisseriales</taxon>
        <taxon>Neisseriaceae</taxon>
        <taxon>Eikenella</taxon>
    </lineage>
</organism>
<dbReference type="AlphaFoldDB" id="A0A1A9RF05"/>
<gene>
    <name evidence="7" type="primary">mltG</name>
    <name evidence="8" type="ORF">A7P90_07550</name>
</gene>
<comment type="function">
    <text evidence="7">Functions as a peptidoglycan terminase that cleaves nascent peptidoglycan strands endolytically to terminate their elongation.</text>
</comment>
<dbReference type="EC" id="4.2.2.29" evidence="7"/>
<dbReference type="Gene3D" id="3.30.1490.480">
    <property type="entry name" value="Endolytic murein transglycosylase"/>
    <property type="match status" value="1"/>
</dbReference>
<evidence type="ECO:0000256" key="7">
    <source>
        <dbReference type="HAMAP-Rule" id="MF_02065"/>
    </source>
</evidence>
<dbReference type="OrthoDB" id="9814591at2"/>
<proteinExistence type="inferred from homology"/>
<evidence type="ECO:0000256" key="4">
    <source>
        <dbReference type="ARBA" id="ARBA00023136"/>
    </source>
</evidence>
<sequence length="331" mass="37417">MLKKILYSLLAIILLAAALFAGLLFAPKDTHSQRLRVERGSGIGSVSRTLAANDAIYSRWVFVAAAYLTGTHKQLLPGNYRLQPRASSWQILRHLKNGRPDTITVRIIEGMRFAQMRRLINQTADIRHDTAGWSDRQLLAAIASDADVQHPEGRFFPDSYEIDYDSSDLQIYRLAYRRMQSQLQSAWSDRAGNLPYKNPYELLTMASIIEKETAHEEDRANVAAVFVNRLNQGMRLQTDPTVIYGMGSAYNGRIRRADLQRDTPYNTYTRDGLPPTPIALPGEAALQAAAHPSGADYLYFVSRMDNTGKSEFSRTLDEHNANVRRYILKRP</sequence>
<dbReference type="PANTHER" id="PTHR30518:SF2">
    <property type="entry name" value="ENDOLYTIC MUREIN TRANSGLYCOSYLASE"/>
    <property type="match status" value="1"/>
</dbReference>
<evidence type="ECO:0000256" key="3">
    <source>
        <dbReference type="ARBA" id="ARBA00022989"/>
    </source>
</evidence>
<name>A0A1A9RF05_EIKCO</name>
<dbReference type="Gene3D" id="3.30.160.60">
    <property type="entry name" value="Classic Zinc Finger"/>
    <property type="match status" value="1"/>
</dbReference>
<dbReference type="GO" id="GO:0005886">
    <property type="term" value="C:plasma membrane"/>
    <property type="evidence" value="ECO:0007669"/>
    <property type="project" value="UniProtKB-UniRule"/>
</dbReference>
<dbReference type="STRING" id="539.A7P85_10105"/>
<protein>
    <recommendedName>
        <fullName evidence="7">Endolytic murein transglycosylase</fullName>
        <ecNumber evidence="7">4.2.2.29</ecNumber>
    </recommendedName>
    <alternativeName>
        <fullName evidence="7">Peptidoglycan lytic transglycosylase</fullName>
    </alternativeName>
    <alternativeName>
        <fullName evidence="7">Peptidoglycan polymerization terminase</fullName>
    </alternativeName>
</protein>
<dbReference type="PANTHER" id="PTHR30518">
    <property type="entry name" value="ENDOLYTIC MUREIN TRANSGLYCOSYLASE"/>
    <property type="match status" value="1"/>
</dbReference>
<dbReference type="RefSeq" id="WP_049258339.1">
    <property type="nucleotide sequence ID" value="NZ_JVFA01000050.1"/>
</dbReference>
<dbReference type="EMBL" id="LXSG01000035">
    <property type="protein sequence ID" value="OAM17576.1"/>
    <property type="molecule type" value="Genomic_DNA"/>
</dbReference>
<dbReference type="Proteomes" id="UP000077589">
    <property type="component" value="Unassembled WGS sequence"/>
</dbReference>
<evidence type="ECO:0000256" key="6">
    <source>
        <dbReference type="ARBA" id="ARBA00023316"/>
    </source>
</evidence>
<evidence type="ECO:0000313" key="8">
    <source>
        <dbReference type="EMBL" id="OAM17576.1"/>
    </source>
</evidence>
<keyword evidence="1 7" id="KW-1003">Cell membrane</keyword>
<comment type="similarity">
    <text evidence="7">Belongs to the transglycosylase MltG family.</text>
</comment>
<evidence type="ECO:0000256" key="2">
    <source>
        <dbReference type="ARBA" id="ARBA00022692"/>
    </source>
</evidence>
<comment type="caution">
    <text evidence="8">The sequence shown here is derived from an EMBL/GenBank/DDBJ whole genome shotgun (WGS) entry which is preliminary data.</text>
</comment>
<dbReference type="CDD" id="cd08010">
    <property type="entry name" value="MltG_like"/>
    <property type="match status" value="1"/>
</dbReference>
<dbReference type="GO" id="GO:0008932">
    <property type="term" value="F:lytic endotransglycosylase activity"/>
    <property type="evidence" value="ECO:0007669"/>
    <property type="project" value="UniProtKB-UniRule"/>
</dbReference>
<keyword evidence="4 7" id="KW-0472">Membrane</keyword>
<keyword evidence="7" id="KW-0997">Cell inner membrane</keyword>
<dbReference type="NCBIfam" id="TIGR00247">
    <property type="entry name" value="endolytic transglycosylase MltG"/>
    <property type="match status" value="1"/>
</dbReference>
<accession>A0A1A9RF05</accession>
<dbReference type="GO" id="GO:0009252">
    <property type="term" value="P:peptidoglycan biosynthetic process"/>
    <property type="evidence" value="ECO:0007669"/>
    <property type="project" value="UniProtKB-UniRule"/>
</dbReference>
<dbReference type="Pfam" id="PF02618">
    <property type="entry name" value="YceG"/>
    <property type="match status" value="1"/>
</dbReference>
<evidence type="ECO:0000256" key="1">
    <source>
        <dbReference type="ARBA" id="ARBA00022475"/>
    </source>
</evidence>
<dbReference type="InterPro" id="IPR003770">
    <property type="entry name" value="MLTG-like"/>
</dbReference>
<reference evidence="9" key="1">
    <citation type="submission" date="2016-05" db="EMBL/GenBank/DDBJ databases">
        <title>Draft genome of Corynebacterium afermentans subsp. afermentans LCDC 88199T.</title>
        <authorList>
            <person name="Bernier A.-M."/>
            <person name="Bernard K."/>
        </authorList>
    </citation>
    <scope>NUCLEOTIDE SEQUENCE [LARGE SCALE GENOMIC DNA]</scope>
    <source>
        <strain evidence="9">NML04-0072</strain>
    </source>
</reference>
<dbReference type="HAMAP" id="MF_02065">
    <property type="entry name" value="MltG"/>
    <property type="match status" value="1"/>
</dbReference>
<keyword evidence="3 7" id="KW-1133">Transmembrane helix</keyword>
<evidence type="ECO:0000256" key="5">
    <source>
        <dbReference type="ARBA" id="ARBA00023239"/>
    </source>
</evidence>
<keyword evidence="6 7" id="KW-0961">Cell wall biogenesis/degradation</keyword>
<keyword evidence="5 7" id="KW-0456">Lyase</keyword>
<keyword evidence="2 7" id="KW-0812">Transmembrane</keyword>